<dbReference type="SUPFAM" id="SSF48371">
    <property type="entry name" value="ARM repeat"/>
    <property type="match status" value="1"/>
</dbReference>
<proteinExistence type="predicted"/>
<dbReference type="PANTHER" id="PTHR12697">
    <property type="entry name" value="PBS LYASE HEAT-LIKE PROTEIN"/>
    <property type="match status" value="1"/>
</dbReference>
<keyword evidence="4" id="KW-1185">Reference proteome</keyword>
<dbReference type="EMBL" id="FMSP01000009">
    <property type="protein sequence ID" value="SCV72859.1"/>
    <property type="molecule type" value="Genomic_DNA"/>
</dbReference>
<sequence length="278" mass="30941">MAIDVICDWKILSLISAWWRAYGDIRNVACWLSFSGIACFDGQSALLGHELAYCLGQINDPYALPILQKVLENDDEHPMVRHEAAEAMGAISDLSSIPILKKYLDHPIAAIRETAEIAVAKIEWDNSEQGKKERRPNEFNPINCSVTISDYSLRRFRIQSLHHHTGSKITIPESQSTFNDTIKSLSKRYRAMFALHNDGSEAAELAASAQFGDARGSLRYKSTSLGIGMDQHGTNSPALFVLRYTQEQDMGSYETRTPRHSKECSGEALARFEAVCGG</sequence>
<evidence type="ECO:0000313" key="3">
    <source>
        <dbReference type="EMBL" id="SCV72859.1"/>
    </source>
</evidence>
<gene>
    <name evidence="3" type="ORF">BQ2448_4396</name>
</gene>
<organism evidence="3 4">
    <name type="scientific">Microbotryum intermedium</name>
    <dbReference type="NCBI Taxonomy" id="269621"/>
    <lineage>
        <taxon>Eukaryota</taxon>
        <taxon>Fungi</taxon>
        <taxon>Dikarya</taxon>
        <taxon>Basidiomycota</taxon>
        <taxon>Pucciniomycotina</taxon>
        <taxon>Microbotryomycetes</taxon>
        <taxon>Microbotryales</taxon>
        <taxon>Microbotryaceae</taxon>
        <taxon>Microbotryum</taxon>
    </lineage>
</organism>
<accession>A0A238FJ90</accession>
<dbReference type="Pfam" id="PF13646">
    <property type="entry name" value="HEAT_2"/>
    <property type="match status" value="1"/>
</dbReference>
<dbReference type="OrthoDB" id="421002at2759"/>
<comment type="function">
    <text evidence="1">Catalyzes the hydroxylation of the N(6)-(4-aminobutyl)-L-lysine intermediate produced by deoxyhypusine synthase/DHPS on a critical lysine of the eukaryotic translation initiation factor 5A/eIF-5A. This is the second step of the post-translational modification of that lysine into an unusual amino acid residue named hypusine. Hypusination is unique to mature eIF-5A factor and is essential for its function.</text>
</comment>
<dbReference type="AlphaFoldDB" id="A0A238FJ90"/>
<dbReference type="Gene3D" id="1.25.10.10">
    <property type="entry name" value="Leucine-rich Repeat Variant"/>
    <property type="match status" value="1"/>
</dbReference>
<dbReference type="SMART" id="SM00567">
    <property type="entry name" value="EZ_HEAT"/>
    <property type="match status" value="3"/>
</dbReference>
<protein>
    <submittedName>
        <fullName evidence="3">BQ2448_4396 protein</fullName>
    </submittedName>
</protein>
<feature type="repeat" description="HEAT" evidence="2">
    <location>
        <begin position="63"/>
        <end position="103"/>
    </location>
</feature>
<reference evidence="4" key="1">
    <citation type="submission" date="2016-09" db="EMBL/GenBank/DDBJ databases">
        <authorList>
            <person name="Jeantristanb JTB J.-T."/>
            <person name="Ricardo R."/>
        </authorList>
    </citation>
    <scope>NUCLEOTIDE SEQUENCE [LARGE SCALE GENOMIC DNA]</scope>
</reference>
<evidence type="ECO:0000313" key="4">
    <source>
        <dbReference type="Proteomes" id="UP000198372"/>
    </source>
</evidence>
<dbReference type="STRING" id="269621.A0A238FJ90"/>
<dbReference type="PROSITE" id="PS50077">
    <property type="entry name" value="HEAT_REPEAT"/>
    <property type="match status" value="1"/>
</dbReference>
<name>A0A238FJ90_9BASI</name>
<dbReference type="GO" id="GO:0019135">
    <property type="term" value="F:deoxyhypusine monooxygenase activity"/>
    <property type="evidence" value="ECO:0007669"/>
    <property type="project" value="TreeGrafter"/>
</dbReference>
<dbReference type="InterPro" id="IPR004155">
    <property type="entry name" value="PBS_lyase_HEAT"/>
</dbReference>
<dbReference type="InterPro" id="IPR011989">
    <property type="entry name" value="ARM-like"/>
</dbReference>
<dbReference type="InterPro" id="IPR021133">
    <property type="entry name" value="HEAT_type_2"/>
</dbReference>
<dbReference type="Proteomes" id="UP000198372">
    <property type="component" value="Unassembled WGS sequence"/>
</dbReference>
<dbReference type="InterPro" id="IPR016024">
    <property type="entry name" value="ARM-type_fold"/>
</dbReference>
<evidence type="ECO:0000256" key="2">
    <source>
        <dbReference type="PROSITE-ProRule" id="PRU00103"/>
    </source>
</evidence>
<dbReference type="PANTHER" id="PTHR12697:SF5">
    <property type="entry name" value="DEOXYHYPUSINE HYDROXYLASE"/>
    <property type="match status" value="1"/>
</dbReference>
<evidence type="ECO:0000256" key="1">
    <source>
        <dbReference type="ARBA" id="ARBA00045876"/>
    </source>
</evidence>